<dbReference type="OrthoDB" id="5957605at2"/>
<organism evidence="1 2">
    <name type="scientific">Tahibacter aquaticus</name>
    <dbReference type="NCBI Taxonomy" id="520092"/>
    <lineage>
        <taxon>Bacteria</taxon>
        <taxon>Pseudomonadati</taxon>
        <taxon>Pseudomonadota</taxon>
        <taxon>Gammaproteobacteria</taxon>
        <taxon>Lysobacterales</taxon>
        <taxon>Rhodanobacteraceae</taxon>
        <taxon>Tahibacter</taxon>
    </lineage>
</organism>
<evidence type="ECO:0000313" key="1">
    <source>
        <dbReference type="EMBL" id="TDR46664.1"/>
    </source>
</evidence>
<comment type="caution">
    <text evidence="1">The sequence shown here is derived from an EMBL/GenBank/DDBJ whole genome shotgun (WGS) entry which is preliminary data.</text>
</comment>
<gene>
    <name evidence="1" type="ORF">DFR29_103200</name>
</gene>
<dbReference type="SUPFAM" id="SSF144064">
    <property type="entry name" value="Heme iron utilization protein-like"/>
    <property type="match status" value="1"/>
</dbReference>
<dbReference type="EMBL" id="SNZH01000003">
    <property type="protein sequence ID" value="TDR46664.1"/>
    <property type="molecule type" value="Genomic_DNA"/>
</dbReference>
<evidence type="ECO:0008006" key="3">
    <source>
        <dbReference type="Google" id="ProtNLM"/>
    </source>
</evidence>
<name>A0A4R6Z4W0_9GAMM</name>
<sequence length="202" mass="22179">MYKLPFLRQREARMTAAVPAEVPPAVQSPALAASAVLLQAIALPDNRNLGALARRWHSLGPVLWLWRAPSGCAADLSAVAGWNCVHRIEPDGICEALRFYREDGREQARLYLLPDSDYLAWEQLLNCVPCSTPEPPRGLHQRLRDAAWLRVGHAWQGAVVRFCQGADAGRPWLLAETAPLVSATGRRRAADICAGLDATLTE</sequence>
<accession>A0A4R6Z4W0</accession>
<reference evidence="1 2" key="1">
    <citation type="submission" date="2019-03" db="EMBL/GenBank/DDBJ databases">
        <title>Genomic Encyclopedia of Type Strains, Phase IV (KMG-IV): sequencing the most valuable type-strain genomes for metagenomic binning, comparative biology and taxonomic classification.</title>
        <authorList>
            <person name="Goeker M."/>
        </authorList>
    </citation>
    <scope>NUCLEOTIDE SEQUENCE [LARGE SCALE GENOMIC DNA]</scope>
    <source>
        <strain evidence="1 2">DSM 21667</strain>
    </source>
</reference>
<keyword evidence="2" id="KW-1185">Reference proteome</keyword>
<protein>
    <recommendedName>
        <fullName evidence="3">Hemin transport protein</fullName>
    </recommendedName>
</protein>
<dbReference type="AlphaFoldDB" id="A0A4R6Z4W0"/>
<dbReference type="RefSeq" id="WP_133817797.1">
    <property type="nucleotide sequence ID" value="NZ_SNZH01000003.1"/>
</dbReference>
<proteinExistence type="predicted"/>
<evidence type="ECO:0000313" key="2">
    <source>
        <dbReference type="Proteomes" id="UP000295293"/>
    </source>
</evidence>
<dbReference type="Proteomes" id="UP000295293">
    <property type="component" value="Unassembled WGS sequence"/>
</dbReference>